<evidence type="ECO:0000313" key="3">
    <source>
        <dbReference type="Proteomes" id="UP001164705"/>
    </source>
</evidence>
<feature type="chain" id="PRO_5038891409" description="PorT family protein" evidence="1">
    <location>
        <begin position="21"/>
        <end position="88"/>
    </location>
</feature>
<gene>
    <name evidence="2" type="ORF">N7U66_04435</name>
</gene>
<keyword evidence="3" id="KW-1185">Reference proteome</keyword>
<dbReference type="Proteomes" id="UP001164705">
    <property type="component" value="Chromosome"/>
</dbReference>
<evidence type="ECO:0008006" key="4">
    <source>
        <dbReference type="Google" id="ProtNLM"/>
    </source>
</evidence>
<feature type="signal peptide" evidence="1">
    <location>
        <begin position="1"/>
        <end position="20"/>
    </location>
</feature>
<evidence type="ECO:0000313" key="2">
    <source>
        <dbReference type="EMBL" id="WAC02882.1"/>
    </source>
</evidence>
<evidence type="ECO:0000256" key="1">
    <source>
        <dbReference type="SAM" id="SignalP"/>
    </source>
</evidence>
<proteinExistence type="predicted"/>
<dbReference type="EMBL" id="CP113088">
    <property type="protein sequence ID" value="WAC02882.1"/>
    <property type="molecule type" value="Genomic_DNA"/>
</dbReference>
<dbReference type="KEGG" id="lnu:N7U66_04435"/>
<protein>
    <recommendedName>
        <fullName evidence="4">PorT family protein</fullName>
    </recommendedName>
</protein>
<accession>A0A9E8SEM7</accession>
<keyword evidence="1" id="KW-0732">Signal</keyword>
<sequence length="88" mass="9476">MKKLLFTAAIVALGFTTVNAQEVKFGAKAGVNLATIGGDAEDVDGLTSFHVGGVAEIMVSEKFSVQPNWCILLKERHLNILKIFSVKK</sequence>
<name>A0A9E8SEM7_9FLAO</name>
<dbReference type="RefSeq" id="WP_267677483.1">
    <property type="nucleotide sequence ID" value="NZ_CP113088.1"/>
</dbReference>
<dbReference type="AlphaFoldDB" id="A0A9E8SEM7"/>
<reference evidence="2" key="1">
    <citation type="submission" date="2022-11" db="EMBL/GenBank/DDBJ databases">
        <title>Lacinutrix neustonica HL-RS19T sp. nov., isolated from the surface microlayer sample of brackish Lake Shihwa.</title>
        <authorList>
            <person name="Choi J.Y."/>
            <person name="Hwang C.Y."/>
        </authorList>
    </citation>
    <scope>NUCLEOTIDE SEQUENCE</scope>
    <source>
        <strain evidence="2">HL-RS19</strain>
    </source>
</reference>
<organism evidence="2 3">
    <name type="scientific">Lacinutrix neustonica</name>
    <dbReference type="NCBI Taxonomy" id="2980107"/>
    <lineage>
        <taxon>Bacteria</taxon>
        <taxon>Pseudomonadati</taxon>
        <taxon>Bacteroidota</taxon>
        <taxon>Flavobacteriia</taxon>
        <taxon>Flavobacteriales</taxon>
        <taxon>Flavobacteriaceae</taxon>
        <taxon>Lacinutrix</taxon>
    </lineage>
</organism>